<proteinExistence type="predicted"/>
<feature type="transmembrane region" description="Helical" evidence="2">
    <location>
        <begin position="280"/>
        <end position="302"/>
    </location>
</feature>
<keyword evidence="2" id="KW-1133">Transmembrane helix</keyword>
<feature type="transmembrane region" description="Helical" evidence="2">
    <location>
        <begin position="106"/>
        <end position="139"/>
    </location>
</feature>
<accession>A0A7D5K614</accession>
<keyword evidence="4" id="KW-1185">Reference proteome</keyword>
<feature type="transmembrane region" description="Helical" evidence="2">
    <location>
        <begin position="309"/>
        <end position="330"/>
    </location>
</feature>
<feature type="compositionally biased region" description="Acidic residues" evidence="1">
    <location>
        <begin position="408"/>
        <end position="417"/>
    </location>
</feature>
<sequence length="430" mass="43683">MSWYAVDAIDDALDATKAFLFPFSLGRWARLALITLFIGGGGGAGVQNTFQFANSAGQYTGSGGGPGRSSGGSFALAPLFGDGGSPALGTLAQVGPPGPGGLPFALGFVGLLAVAALLLLVLLFTIATPVLQFVFVEAIATDDVRVRGPFKRNFWKGIRLLVFQIAVSVVFAIPIVAVGAAAFFYAEAGPSSNLNVPLIVGAVVLFILWVLLFAVVMGLTTQFVVPVMWVDDSGVLAGWSRVWSLVASEKTQTVVYLLMHLLVGIGVSLVTGLLTLVGLIPVGIVAVAVGLAAGAIVGGTVATNLGVGVGVVAGLAVGLPLYFVFVFLPLNVLTQTYLRTYQLASLAGFDSRYDTLGPYREDDGDGGNATDAPGGGTGGGGVGGHGDRSGGDASGGDGFDEFVPAENLVDDDTDDDGTGGVRDSGTAPVH</sequence>
<evidence type="ECO:0000256" key="1">
    <source>
        <dbReference type="SAM" id="MobiDB-lite"/>
    </source>
</evidence>
<keyword evidence="2" id="KW-0472">Membrane</keyword>
<evidence type="ECO:0000313" key="3">
    <source>
        <dbReference type="EMBL" id="QLG26339.1"/>
    </source>
</evidence>
<dbReference type="EMBL" id="CP058529">
    <property type="protein sequence ID" value="QLG26339.1"/>
    <property type="molecule type" value="Genomic_DNA"/>
</dbReference>
<feature type="transmembrane region" description="Helical" evidence="2">
    <location>
        <begin position="254"/>
        <end position="274"/>
    </location>
</feature>
<dbReference type="Proteomes" id="UP000509750">
    <property type="component" value="Chromosome"/>
</dbReference>
<evidence type="ECO:0008006" key="5">
    <source>
        <dbReference type="Google" id="ProtNLM"/>
    </source>
</evidence>
<dbReference type="OrthoDB" id="137652at2157"/>
<dbReference type="KEGG" id="halg:HUG10_01735"/>
<dbReference type="RefSeq" id="WP_179167914.1">
    <property type="nucleotide sequence ID" value="NZ_CP058529.1"/>
</dbReference>
<organism evidence="3 4">
    <name type="scientific">Halorarum halophilum</name>
    <dbReference type="NCBI Taxonomy" id="2743090"/>
    <lineage>
        <taxon>Archaea</taxon>
        <taxon>Methanobacteriati</taxon>
        <taxon>Methanobacteriota</taxon>
        <taxon>Stenosarchaea group</taxon>
        <taxon>Halobacteria</taxon>
        <taxon>Halobacteriales</taxon>
        <taxon>Haloferacaceae</taxon>
        <taxon>Halorarum</taxon>
    </lineage>
</organism>
<name>A0A7D5K614_9EURY</name>
<dbReference type="InterPro" id="IPR055966">
    <property type="entry name" value="DUF7544"/>
</dbReference>
<feature type="transmembrane region" description="Helical" evidence="2">
    <location>
        <begin position="160"/>
        <end position="186"/>
    </location>
</feature>
<reference evidence="3 4" key="1">
    <citation type="submission" date="2020-07" db="EMBL/GenBank/DDBJ databases">
        <title>Gai3-2, isolated from salt lake.</title>
        <authorList>
            <person name="Cui H."/>
            <person name="Shi X."/>
        </authorList>
    </citation>
    <scope>NUCLEOTIDE SEQUENCE [LARGE SCALE GENOMIC DNA]</scope>
    <source>
        <strain evidence="3 4">Gai3-2</strain>
    </source>
</reference>
<feature type="region of interest" description="Disordered" evidence="1">
    <location>
        <begin position="357"/>
        <end position="430"/>
    </location>
</feature>
<protein>
    <recommendedName>
        <fullName evidence="5">Glycerophosphoryl diester phosphodiesterase membrane domain-containing protein</fullName>
    </recommendedName>
</protein>
<evidence type="ECO:0000313" key="4">
    <source>
        <dbReference type="Proteomes" id="UP000509750"/>
    </source>
</evidence>
<feature type="compositionally biased region" description="Gly residues" evidence="1">
    <location>
        <begin position="373"/>
        <end position="384"/>
    </location>
</feature>
<evidence type="ECO:0000256" key="2">
    <source>
        <dbReference type="SAM" id="Phobius"/>
    </source>
</evidence>
<keyword evidence="2" id="KW-0812">Transmembrane</keyword>
<dbReference type="Pfam" id="PF24400">
    <property type="entry name" value="DUF7544"/>
    <property type="match status" value="1"/>
</dbReference>
<gene>
    <name evidence="3" type="ORF">HUG10_01735</name>
</gene>
<dbReference type="AlphaFoldDB" id="A0A7D5K614"/>
<dbReference type="GeneID" id="56027514"/>
<feature type="transmembrane region" description="Helical" evidence="2">
    <location>
        <begin position="198"/>
        <end position="219"/>
    </location>
</feature>